<protein>
    <submittedName>
        <fullName evidence="2">Uncharacterized protein</fullName>
    </submittedName>
</protein>
<accession>A0A067KK51</accession>
<reference evidence="2 3" key="1">
    <citation type="journal article" date="2014" name="PLoS ONE">
        <title>Global Analysis of Gene Expression Profiles in Physic Nut (Jatropha curcas L.) Seedlings Exposed to Salt Stress.</title>
        <authorList>
            <person name="Zhang L."/>
            <person name="Zhang C."/>
            <person name="Wu P."/>
            <person name="Chen Y."/>
            <person name="Li M."/>
            <person name="Jiang H."/>
            <person name="Wu G."/>
        </authorList>
    </citation>
    <scope>NUCLEOTIDE SEQUENCE [LARGE SCALE GENOMIC DNA]</scope>
    <source>
        <strain evidence="3">cv. GZQX0401</strain>
        <tissue evidence="2">Young leaves</tissue>
    </source>
</reference>
<dbReference type="Proteomes" id="UP000027138">
    <property type="component" value="Unassembled WGS sequence"/>
</dbReference>
<evidence type="ECO:0000313" key="2">
    <source>
        <dbReference type="EMBL" id="KDP35368.1"/>
    </source>
</evidence>
<evidence type="ECO:0000313" key="3">
    <source>
        <dbReference type="Proteomes" id="UP000027138"/>
    </source>
</evidence>
<dbReference type="EMBL" id="KK914488">
    <property type="protein sequence ID" value="KDP35368.1"/>
    <property type="molecule type" value="Genomic_DNA"/>
</dbReference>
<gene>
    <name evidence="2" type="ORF">JCGZ_10352</name>
</gene>
<sequence>MEDALKSAEATMRKQEARHKADIDARDAELEKLKEENWDLLAKNKDLESKAKEVDEELQGLRNMEGAIVKDLAKVCLSLRTKIIVESKV</sequence>
<organism evidence="2 3">
    <name type="scientific">Jatropha curcas</name>
    <name type="common">Barbados nut</name>
    <dbReference type="NCBI Taxonomy" id="180498"/>
    <lineage>
        <taxon>Eukaryota</taxon>
        <taxon>Viridiplantae</taxon>
        <taxon>Streptophyta</taxon>
        <taxon>Embryophyta</taxon>
        <taxon>Tracheophyta</taxon>
        <taxon>Spermatophyta</taxon>
        <taxon>Magnoliopsida</taxon>
        <taxon>eudicotyledons</taxon>
        <taxon>Gunneridae</taxon>
        <taxon>Pentapetalae</taxon>
        <taxon>rosids</taxon>
        <taxon>fabids</taxon>
        <taxon>Malpighiales</taxon>
        <taxon>Euphorbiaceae</taxon>
        <taxon>Crotonoideae</taxon>
        <taxon>Jatropheae</taxon>
        <taxon>Jatropha</taxon>
    </lineage>
</organism>
<name>A0A067KK51_JATCU</name>
<keyword evidence="3" id="KW-1185">Reference proteome</keyword>
<dbReference type="AlphaFoldDB" id="A0A067KK51"/>
<proteinExistence type="predicted"/>
<evidence type="ECO:0000256" key="1">
    <source>
        <dbReference type="SAM" id="MobiDB-lite"/>
    </source>
</evidence>
<feature type="region of interest" description="Disordered" evidence="1">
    <location>
        <begin position="1"/>
        <end position="21"/>
    </location>
</feature>